<evidence type="ECO:0000313" key="5">
    <source>
        <dbReference type="Proteomes" id="UP000314986"/>
    </source>
</evidence>
<feature type="compositionally biased region" description="Low complexity" evidence="2">
    <location>
        <begin position="2215"/>
        <end position="2226"/>
    </location>
</feature>
<feature type="coiled-coil region" evidence="1">
    <location>
        <begin position="1033"/>
        <end position="1077"/>
    </location>
</feature>
<feature type="compositionally biased region" description="Basic and acidic residues" evidence="2">
    <location>
        <begin position="2059"/>
        <end position="2076"/>
    </location>
</feature>
<feature type="region of interest" description="Disordered" evidence="2">
    <location>
        <begin position="2436"/>
        <end position="2458"/>
    </location>
</feature>
<dbReference type="GO" id="GO:0090063">
    <property type="term" value="P:positive regulation of microtubule nucleation"/>
    <property type="evidence" value="ECO:0007669"/>
    <property type="project" value="TreeGrafter"/>
</dbReference>
<protein>
    <recommendedName>
        <fullName evidence="3">CDK5 regulatory subunit-associated protein 2/Myomegalin coiled coil domain-containing protein</fullName>
    </recommendedName>
</protein>
<dbReference type="GO" id="GO:0007098">
    <property type="term" value="P:centrosome cycle"/>
    <property type="evidence" value="ECO:0007669"/>
    <property type="project" value="TreeGrafter"/>
</dbReference>
<feature type="coiled-coil region" evidence="1">
    <location>
        <begin position="884"/>
        <end position="949"/>
    </location>
</feature>
<dbReference type="GO" id="GO:0005794">
    <property type="term" value="C:Golgi apparatus"/>
    <property type="evidence" value="ECO:0007669"/>
    <property type="project" value="TreeGrafter"/>
</dbReference>
<dbReference type="GO" id="GO:0060090">
    <property type="term" value="F:molecular adaptor activity"/>
    <property type="evidence" value="ECO:0007669"/>
    <property type="project" value="TreeGrafter"/>
</dbReference>
<dbReference type="GeneTree" id="ENSGT00950000183190"/>
<accession>A0A4W3IVF1</accession>
<feature type="region of interest" description="Disordered" evidence="2">
    <location>
        <begin position="1626"/>
        <end position="1654"/>
    </location>
</feature>
<dbReference type="Proteomes" id="UP000314986">
    <property type="component" value="Unassembled WGS sequence"/>
</dbReference>
<proteinExistence type="predicted"/>
<dbReference type="STRING" id="7868.ENSCMIP00000033457"/>
<evidence type="ECO:0000259" key="3">
    <source>
        <dbReference type="Pfam" id="PF23246"/>
    </source>
</evidence>
<feature type="compositionally biased region" description="Low complexity" evidence="2">
    <location>
        <begin position="1289"/>
        <end position="1300"/>
    </location>
</feature>
<evidence type="ECO:0000256" key="2">
    <source>
        <dbReference type="SAM" id="MobiDB-lite"/>
    </source>
</evidence>
<feature type="coiled-coil region" evidence="1">
    <location>
        <begin position="1982"/>
        <end position="2027"/>
    </location>
</feature>
<feature type="region of interest" description="Disordered" evidence="2">
    <location>
        <begin position="2088"/>
        <end position="2167"/>
    </location>
</feature>
<feature type="coiled-coil region" evidence="1">
    <location>
        <begin position="1826"/>
        <end position="1867"/>
    </location>
</feature>
<feature type="coiled-coil region" evidence="1">
    <location>
        <begin position="2179"/>
        <end position="2206"/>
    </location>
</feature>
<feature type="region of interest" description="Disordered" evidence="2">
    <location>
        <begin position="2531"/>
        <end position="2557"/>
    </location>
</feature>
<feature type="compositionally biased region" description="Low complexity" evidence="2">
    <location>
        <begin position="1513"/>
        <end position="1531"/>
    </location>
</feature>
<sequence length="2835" mass="322528">MKDLCRVCASRLQGNQRRWIFSIAGKRRLQVVLSFVLDHIVNRDGEGEFLCSKCVFMLEKVFKCDIVIAHVRALAVEKLQSITAEKEQLIQCISRLYYRYNKKPPGPQYQELSYTPEAASLPRENYSRLLQAEFSLYEYEHKTPRKNSNGRFSCSSCRHAPTRGHRMRKCFSYDLSRVTDCLYDSVYSTPRWSTRGGRSGSARVPPLSRQSPSMCFELIQRSSMLAEKESSGLSLKQSLCAEISESPSLASLNLSRIDWKIDEEPEEFQLTSESDCAALGGCCLQMRESVAEAIQQISHFQCKPVPFQSHSKIPIAVYSARRPASGCSSARTPDLEGARSVQKPLEDMEDEYIPLKTENLVEKHRQFGQLEMEARQLNSDLERAQTSICALQEKLKEAEQANKILQEHVEEKKSSLTTEKQNSLKRDKTIQGLTLALKAKEKEIEELCHEIEDRDDALAKARDSLHKAQLQKFQGAEEYQSLLTEKETELAELRVGHNGKAMETQKLQRALNRQEQELNDLNQAKGQLERELEDMHLQKNKGDKAVNELRNQLEKLRGELTAKEQAMEQQYKTLLNESKLKLQSQELVIERLTDSLNNKDQLLQDYMELAKGAQLGGDQSPSGKDALLAKLRDRLKEKDKALERAIDERYAAIDEKENEIRQLRLALREKEHDLDRLNSLFANNEETINSLDGVIKEKDMELQHLTNTCKNLQRVKQELEESRARALREKDAIISQLENSLKSKTQSLEEASERYNRKLSDLNREIQELERQLADKGRDLLSLVKHDSMQNQEQILEMAQLKAALDEKDKIINKLVEHGQEKNEYFAQLKDQGTLNPPHVLELKQTIKILQEQLEEAKLTQHTSVEDEIVVKTSQSKKGLIYLKKELAKNTEELNNALKKENEAKMEVARLQSVLECLHKQIQAQAASIESLSNTMQVKDEIIKELQARLNASSEVREVEHFTSEVIVLKEGIQRPDHPPRERTIIGGDSQQYATTTEDELSEDQLYQALKAEQQLYSRLIKAVKEPDSHSRIQALQMELTAVQLLRQQLEESIRSNQDLQKKLEEQVQETKRKEATTPKMHEADLREMEALRHQLEDSQRWNASLQTRFGQMQTRGGGVGAANDSGDTFTTYGDQTSYLSICLGEYDSLEIGKLSLLELRQRVIDLQMIVKELQMANQELREREVLSERSILGSESQEKTDVPAMAAQINFLEQKLEESMKTITHLREQLQTLNQASSGSEGMQAVSKDDKCMQTSPEIPLVSEPVSGQDSSIHIRKPATGKPQELPASRSRSSSATSIAQTADLVLEELTRIKQELEDTSRQLQDVTSRLEMTQGRLQESEAERHNLEQEVDLMRSLLNENGVLSIPELRTEIVRLRSEVTVLRDGLGENVSEGETEDRNEKTEVDLRELVTELKVKLKNSKRVNDFLKRQVELNSSTEGENSFNPELIVNMAREIERLEAELEAAKQKRASMDGRAEEMKRKGVPQTNLPRSKSLELRTQQPKKTEEISDGSVRSDSSVTVTVNTRSRLPIPLKQTRSTSSVSMASSQDTASDNQQQVDRLKGLLKDCKLQNRQLQIELCTAEATISSQAEKLKLHCSPQAEASLEQDDKEVQVDFQDLGYETCGKSETEADRDESSSPDTASRLPGHHCSDSNIPSLLKLDRRFFSMENLDTNSSTSYPSSPSLISPKVSLKNLNVFDEYGQTDNTSELQIQIHELKAQIEKYQKIVHHLHARIRKNSLSSDQLTISDHSQQAKSSYEGQYLDPVQKEDVHCSSQRRHSIQSSDLSIRIRQKKGNHLDHMPRSQSMDFGNQDDRGSWSVSQFAENGEQMQQLKRRVIKLEDQIQKERAMNERLQGQLRHVQTKLAAASPARYDPLIQSQARDLSHLRQQIKESCNICTLHYQQLVGLTKGFEELLQASDVDYYIGEAFREQLDESLQLVVKLEGNLDNGEISSVGGDHTFLDLAQSPRNLQHEILYLRKQLESERSQLQKQLNDLLLQNQSLSQSTKEQLDQLTKEVQEKNKTICHLEQQLRAQSHMSNSHLSSYCEASDQSSVRSHESRSTTPEARKIGENLIHDYSVRHSRLQRRLSQDSDDIAKYRSSSQSGFSAAGSSTNLQINEQTAERKTRSGLSITPDDKALHPEDVAGSPLPVQTLPHSDRTSENVGAQTSLLNQKLFELQRENATLHDQLKSKEDLNETLRTELDLHRSILTEGQEGTGHQTTRSLDSDRSLKSNQQIAMSKEQRFDSGLSAADLLAEHLHEIRSLRERLDESIRNNDRLREQLERRLAEAERDPASTNIFIHGSEEHSHLTDKIHYLKEQNQALKEELMRGSRDKQRENEKLKESLSKRNVTIEHLRSECERVRREQGRLQAKASSGHEENKRLTDELHQSCDEINRLQRELALQNEKVTENQQLLKSLQVELRVYEQLREAKEKKAEPSQDATCGPAKDSQGPLDLSELLAEIRSLRIHLERSIQTNNALRQKLEEQLQKGSGKNDSSPSTININYLLARDQTSSGSRRFYQDFKADRSDAAGDGKETFQSLGIPTPKPADFPPEVSVTDGLLFRIPGVKSLPKDDVDSSSHCSDSSVENLSHKPARPVLGHRIWADKNGRLVVGLLEDYSALRKLISEGRLLIRAMDTRLRDCLNTVAQRSTGSKEPDEPFLKDFSSDISAMQRLLEEAGRFLKLFWRVSLPSPMANAGGQHKTDKIVKDEIHQLRKKLTEQERLLYGTVKRLRTTNQLKEGMEKVIIDQLSLTHNVLKTARGNLEMNHYMVFGLKGFPKPSEDTTLRYPPGKWELINPAALDGSDSSKDAASTSEEKHDSLTSSLCSY</sequence>
<evidence type="ECO:0000256" key="1">
    <source>
        <dbReference type="SAM" id="Coils"/>
    </source>
</evidence>
<evidence type="ECO:0000313" key="4">
    <source>
        <dbReference type="Ensembl" id="ENSCMIP00000033457.1"/>
    </source>
</evidence>
<feature type="region of interest" description="Disordered" evidence="2">
    <location>
        <begin position="2804"/>
        <end position="2835"/>
    </location>
</feature>
<reference evidence="4" key="4">
    <citation type="submission" date="2025-08" db="UniProtKB">
        <authorList>
            <consortium name="Ensembl"/>
        </authorList>
    </citation>
    <scope>IDENTIFICATION</scope>
</reference>
<feature type="compositionally biased region" description="Basic and acidic residues" evidence="2">
    <location>
        <begin position="2531"/>
        <end position="2542"/>
    </location>
</feature>
<feature type="coiled-coil region" evidence="1">
    <location>
        <begin position="367"/>
        <end position="779"/>
    </location>
</feature>
<reference evidence="4" key="5">
    <citation type="submission" date="2025-09" db="UniProtKB">
        <authorList>
            <consortium name="Ensembl"/>
        </authorList>
    </citation>
    <scope>IDENTIFICATION</scope>
</reference>
<feature type="domain" description="CDK5 regulatory subunit-associated protein 2/Myomegalin coiled coil" evidence="3">
    <location>
        <begin position="946"/>
        <end position="1069"/>
    </location>
</feature>
<feature type="compositionally biased region" description="Basic and acidic residues" evidence="2">
    <location>
        <begin position="1467"/>
        <end position="1484"/>
    </location>
</feature>
<feature type="region of interest" description="Disordered" evidence="2">
    <location>
        <begin position="1235"/>
        <end position="1300"/>
    </location>
</feature>
<dbReference type="GO" id="GO:0005813">
    <property type="term" value="C:centrosome"/>
    <property type="evidence" value="ECO:0007669"/>
    <property type="project" value="TreeGrafter"/>
</dbReference>
<dbReference type="InterPro" id="IPR052593">
    <property type="entry name" value="MT-associated_AKAP9-binding"/>
</dbReference>
<feature type="compositionally biased region" description="Low complexity" evidence="2">
    <location>
        <begin position="1541"/>
        <end position="1555"/>
    </location>
</feature>
<feature type="region of interest" description="Disordered" evidence="2">
    <location>
        <begin position="1467"/>
        <end position="1558"/>
    </location>
</feature>
<feature type="coiled-coil region" evidence="1">
    <location>
        <begin position="1301"/>
        <end position="1359"/>
    </location>
</feature>
<dbReference type="OMA" id="CGQIGEM"/>
<gene>
    <name evidence="4" type="primary">cdk5rap2</name>
</gene>
<keyword evidence="5" id="KW-1185">Reference proteome</keyword>
<dbReference type="Pfam" id="PF23246">
    <property type="entry name" value="CC_CDK5RAP2"/>
    <property type="match status" value="1"/>
</dbReference>
<reference evidence="5" key="1">
    <citation type="journal article" date="2006" name="Science">
        <title>Ancient noncoding elements conserved in the human genome.</title>
        <authorList>
            <person name="Venkatesh B."/>
            <person name="Kirkness E.F."/>
            <person name="Loh Y.H."/>
            <person name="Halpern A.L."/>
            <person name="Lee A.P."/>
            <person name="Johnson J."/>
            <person name="Dandona N."/>
            <person name="Viswanathan L.D."/>
            <person name="Tay A."/>
            <person name="Venter J.C."/>
            <person name="Strausberg R.L."/>
            <person name="Brenner S."/>
        </authorList>
    </citation>
    <scope>NUCLEOTIDE SEQUENCE [LARGE SCALE GENOMIC DNA]</scope>
</reference>
<feature type="compositionally biased region" description="Basic and acidic residues" evidence="2">
    <location>
        <begin position="2092"/>
        <end position="2101"/>
    </location>
</feature>
<dbReference type="PANTHER" id="PTHR46501:SF7">
    <property type="entry name" value="MYOMEGALIN ISOFORM X1"/>
    <property type="match status" value="1"/>
</dbReference>
<reference evidence="5" key="2">
    <citation type="journal article" date="2007" name="PLoS Biol.">
        <title>Survey sequencing and comparative analysis of the elephant shark (Callorhinchus milii) genome.</title>
        <authorList>
            <person name="Venkatesh B."/>
            <person name="Kirkness E.F."/>
            <person name="Loh Y.H."/>
            <person name="Halpern A.L."/>
            <person name="Lee A.P."/>
            <person name="Johnson J."/>
            <person name="Dandona N."/>
            <person name="Viswanathan L.D."/>
            <person name="Tay A."/>
            <person name="Venter J.C."/>
            <person name="Strausberg R.L."/>
            <person name="Brenner S."/>
        </authorList>
    </citation>
    <scope>NUCLEOTIDE SEQUENCE [LARGE SCALE GENOMIC DNA]</scope>
</reference>
<feature type="coiled-coil region" evidence="1">
    <location>
        <begin position="1710"/>
        <end position="1737"/>
    </location>
</feature>
<organism evidence="4 5">
    <name type="scientific">Callorhinchus milii</name>
    <name type="common">Ghost shark</name>
    <dbReference type="NCBI Taxonomy" id="7868"/>
    <lineage>
        <taxon>Eukaryota</taxon>
        <taxon>Metazoa</taxon>
        <taxon>Chordata</taxon>
        <taxon>Craniata</taxon>
        <taxon>Vertebrata</taxon>
        <taxon>Chondrichthyes</taxon>
        <taxon>Holocephali</taxon>
        <taxon>Chimaeriformes</taxon>
        <taxon>Callorhinchidae</taxon>
        <taxon>Callorhinchus</taxon>
    </lineage>
</organism>
<feature type="region of interest" description="Disordered" evidence="2">
    <location>
        <begin position="2213"/>
        <end position="2238"/>
    </location>
</feature>
<feature type="compositionally biased region" description="Basic and acidic residues" evidence="2">
    <location>
        <begin position="2138"/>
        <end position="2147"/>
    </location>
</feature>
<feature type="compositionally biased region" description="Polar residues" evidence="2">
    <location>
        <begin position="1488"/>
        <end position="1505"/>
    </location>
</feature>
<dbReference type="PANTHER" id="PTHR46501">
    <property type="entry name" value="MYOMEGALIN"/>
    <property type="match status" value="1"/>
</dbReference>
<name>A0A4W3IVF1_CALMI</name>
<feature type="region of interest" description="Disordered" evidence="2">
    <location>
        <begin position="2040"/>
        <end position="2076"/>
    </location>
</feature>
<feature type="compositionally biased region" description="Low complexity" evidence="2">
    <location>
        <begin position="2104"/>
        <end position="2116"/>
    </location>
</feature>
<feature type="compositionally biased region" description="Basic and acidic residues" evidence="2">
    <location>
        <begin position="1628"/>
        <end position="1639"/>
    </location>
</feature>
<keyword evidence="1" id="KW-0175">Coiled coil</keyword>
<dbReference type="Ensembl" id="ENSCMIT00000033963.1">
    <property type="protein sequence ID" value="ENSCMIP00000033457.1"/>
    <property type="gene ID" value="ENSCMIG00000014272.1"/>
</dbReference>
<reference evidence="5" key="3">
    <citation type="journal article" date="2014" name="Nature">
        <title>Elephant shark genome provides unique insights into gnathostome evolution.</title>
        <authorList>
            <consortium name="International Elephant Shark Genome Sequencing Consortium"/>
            <person name="Venkatesh B."/>
            <person name="Lee A.P."/>
            <person name="Ravi V."/>
            <person name="Maurya A.K."/>
            <person name="Lian M.M."/>
            <person name="Swann J.B."/>
            <person name="Ohta Y."/>
            <person name="Flajnik M.F."/>
            <person name="Sutoh Y."/>
            <person name="Kasahara M."/>
            <person name="Hoon S."/>
            <person name="Gangu V."/>
            <person name="Roy S.W."/>
            <person name="Irimia M."/>
            <person name="Korzh V."/>
            <person name="Kondrychyn I."/>
            <person name="Lim Z.W."/>
            <person name="Tay B.H."/>
            <person name="Tohari S."/>
            <person name="Kong K.W."/>
            <person name="Ho S."/>
            <person name="Lorente-Galdos B."/>
            <person name="Quilez J."/>
            <person name="Marques-Bonet T."/>
            <person name="Raney B.J."/>
            <person name="Ingham P.W."/>
            <person name="Tay A."/>
            <person name="Hillier L.W."/>
            <person name="Minx P."/>
            <person name="Boehm T."/>
            <person name="Wilson R.K."/>
            <person name="Brenner S."/>
            <person name="Warren W.C."/>
        </authorList>
    </citation>
    <scope>NUCLEOTIDE SEQUENCE [LARGE SCALE GENOMIC DNA]</scope>
</reference>
<dbReference type="GO" id="GO:1903358">
    <property type="term" value="P:regulation of Golgi organization"/>
    <property type="evidence" value="ECO:0007669"/>
    <property type="project" value="TreeGrafter"/>
</dbReference>
<dbReference type="InParanoid" id="A0A4W3IVF1"/>
<dbReference type="InterPro" id="IPR056273">
    <property type="entry name" value="CDK5RAP2_MYOME_CC"/>
</dbReference>